<evidence type="ECO:0000256" key="1">
    <source>
        <dbReference type="SAM" id="MobiDB-lite"/>
    </source>
</evidence>
<name>C1EJK1_MICCC</name>
<evidence type="ECO:0000256" key="2">
    <source>
        <dbReference type="SAM" id="Phobius"/>
    </source>
</evidence>
<keyword evidence="2" id="KW-0812">Transmembrane</keyword>
<keyword evidence="2" id="KW-1133">Transmembrane helix</keyword>
<evidence type="ECO:0000313" key="3">
    <source>
        <dbReference type="EMBL" id="ACO68200.1"/>
    </source>
</evidence>
<feature type="transmembrane region" description="Helical" evidence="2">
    <location>
        <begin position="57"/>
        <end position="79"/>
    </location>
</feature>
<dbReference type="KEGG" id="mis:MICPUN_64966"/>
<dbReference type="RefSeq" id="XP_002506942.1">
    <property type="nucleotide sequence ID" value="XM_002506896.1"/>
</dbReference>
<reference evidence="3 4" key="1">
    <citation type="journal article" date="2009" name="Science">
        <title>Green evolution and dynamic adaptations revealed by genomes of the marine picoeukaryotes Micromonas.</title>
        <authorList>
            <person name="Worden A.Z."/>
            <person name="Lee J.H."/>
            <person name="Mock T."/>
            <person name="Rouze P."/>
            <person name="Simmons M.P."/>
            <person name="Aerts A.L."/>
            <person name="Allen A.E."/>
            <person name="Cuvelier M.L."/>
            <person name="Derelle E."/>
            <person name="Everett M.V."/>
            <person name="Foulon E."/>
            <person name="Grimwood J."/>
            <person name="Gundlach H."/>
            <person name="Henrissat B."/>
            <person name="Napoli C."/>
            <person name="McDonald S.M."/>
            <person name="Parker M.S."/>
            <person name="Rombauts S."/>
            <person name="Salamov A."/>
            <person name="Von Dassow P."/>
            <person name="Badger J.H."/>
            <person name="Coutinho P.M."/>
            <person name="Demir E."/>
            <person name="Dubchak I."/>
            <person name="Gentemann C."/>
            <person name="Eikrem W."/>
            <person name="Gready J.E."/>
            <person name="John U."/>
            <person name="Lanier W."/>
            <person name="Lindquist E.A."/>
            <person name="Lucas S."/>
            <person name="Mayer K.F."/>
            <person name="Moreau H."/>
            <person name="Not F."/>
            <person name="Otillar R."/>
            <person name="Panaud O."/>
            <person name="Pangilinan J."/>
            <person name="Paulsen I."/>
            <person name="Piegu B."/>
            <person name="Poliakov A."/>
            <person name="Robbens S."/>
            <person name="Schmutz J."/>
            <person name="Toulza E."/>
            <person name="Wyss T."/>
            <person name="Zelensky A."/>
            <person name="Zhou K."/>
            <person name="Armbrust E.V."/>
            <person name="Bhattacharya D."/>
            <person name="Goodenough U.W."/>
            <person name="Van de Peer Y."/>
            <person name="Grigoriev I.V."/>
        </authorList>
    </citation>
    <scope>NUCLEOTIDE SEQUENCE [LARGE SCALE GENOMIC DNA]</scope>
    <source>
        <strain evidence="4">RCC299 / NOUM17</strain>
    </source>
</reference>
<feature type="compositionally biased region" description="Basic and acidic residues" evidence="1">
    <location>
        <begin position="9"/>
        <end position="23"/>
    </location>
</feature>
<dbReference type="OrthoDB" id="2675098at2759"/>
<protein>
    <submittedName>
        <fullName evidence="3">Uncharacterized protein</fullName>
    </submittedName>
</protein>
<accession>C1EJK1</accession>
<dbReference type="Proteomes" id="UP000002009">
    <property type="component" value="Chromosome 17"/>
</dbReference>
<organism evidence="3 4">
    <name type="scientific">Micromonas commoda (strain RCC299 / NOUM17 / CCMP2709)</name>
    <name type="common">Picoplanktonic green alga</name>
    <dbReference type="NCBI Taxonomy" id="296587"/>
    <lineage>
        <taxon>Eukaryota</taxon>
        <taxon>Viridiplantae</taxon>
        <taxon>Chlorophyta</taxon>
        <taxon>Mamiellophyceae</taxon>
        <taxon>Mamiellales</taxon>
        <taxon>Mamiellaceae</taxon>
        <taxon>Micromonas</taxon>
    </lineage>
</organism>
<dbReference type="InParanoid" id="C1EJK1"/>
<dbReference type="GeneID" id="8249919"/>
<dbReference type="EMBL" id="CP001335">
    <property type="protein sequence ID" value="ACO68200.1"/>
    <property type="molecule type" value="Genomic_DNA"/>
</dbReference>
<keyword evidence="4" id="KW-1185">Reference proteome</keyword>
<dbReference type="AlphaFoldDB" id="C1EJK1"/>
<proteinExistence type="predicted"/>
<gene>
    <name evidence="3" type="ORF">MICPUN_64966</name>
</gene>
<sequence length="641" mass="71268">MADSSEMQSKIDAELQQSKRDQQDSSFLETLVPIPDFFFNIKAEIEPIGGSKWRIRIFGYILYFITLCVMFGSFAYYSLPAQRVSLESIVTSEWNKPGFACKPLQKTTLHGLSTDWSFDECVSATSSPSAESIVSVQKNDGSTQFDFRFAAKDGSTGTLSFYDIWNAKSVETTTWEKEGFYCRPLQKTTFHGLSTDWSFDECVKNVNIPDATNIKSVTKHANYVHYDYDFASDGDSNKGIISFYDDRYASSVLQKTNQASDDWKRDGYSCYPEPPYDNTFNVRYNHSECLDVVLPPSAATVQSQSPNGYGFSYHPFGNEGTLGYPCSASLASRLYTAHSSCPIMPPCSGSCQCMYAKFLPSGAVFPTTCDATKPYYVSGGGFYLGMQNSLDATGSITLDLAIKGWNDILNTQADQHGGFGNEFVCSFLKLNGNGFRCFDKPKPPTTKELAIQRYASEYPPETICGPIKQNGPFRCKPKEEPPTTKELAIQRYASEYPPETICAPLKLNSPFQCTRNVEVPATTRLSLSVAAAQAVFALTGIALVALLRKLQKPSTTTSESLSTDGDLRSMMRKLRLTVDRLDSKIDHFGTGQDQLRTDQDQLRVGQDQLRVGQDQLRVGQDQLRTGQGTHEELIQKLLSKK</sequence>
<evidence type="ECO:0000313" key="4">
    <source>
        <dbReference type="Proteomes" id="UP000002009"/>
    </source>
</evidence>
<feature type="region of interest" description="Disordered" evidence="1">
    <location>
        <begin position="1"/>
        <end position="24"/>
    </location>
</feature>
<feature type="transmembrane region" description="Helical" evidence="2">
    <location>
        <begin position="525"/>
        <end position="547"/>
    </location>
</feature>
<keyword evidence="2" id="KW-0472">Membrane</keyword>